<dbReference type="Gene3D" id="1.10.530.10">
    <property type="match status" value="1"/>
</dbReference>
<keyword evidence="2" id="KW-1185">Reference proteome</keyword>
<dbReference type="EMBL" id="JANUGV010000010">
    <property type="protein sequence ID" value="MCS0610935.1"/>
    <property type="molecule type" value="Genomic_DNA"/>
</dbReference>
<organism evidence="1 2">
    <name type="scientific">Massilia solisilvae</name>
    <dbReference type="NCBI Taxonomy" id="1811225"/>
    <lineage>
        <taxon>Bacteria</taxon>
        <taxon>Pseudomonadati</taxon>
        <taxon>Pseudomonadota</taxon>
        <taxon>Betaproteobacteria</taxon>
        <taxon>Burkholderiales</taxon>
        <taxon>Oxalobacteraceae</taxon>
        <taxon>Telluria group</taxon>
        <taxon>Massilia</taxon>
    </lineage>
</organism>
<evidence type="ECO:0000313" key="1">
    <source>
        <dbReference type="EMBL" id="MCS0610935.1"/>
    </source>
</evidence>
<gene>
    <name evidence="1" type="ORF">NX773_22490</name>
</gene>
<proteinExistence type="predicted"/>
<protein>
    <submittedName>
        <fullName evidence="1">Lytic enzyme</fullName>
    </submittedName>
</protein>
<dbReference type="InterPro" id="IPR052354">
    <property type="entry name" value="Cell_Wall_Dynamics_Protein"/>
</dbReference>
<dbReference type="InterPro" id="IPR023346">
    <property type="entry name" value="Lysozyme-like_dom_sf"/>
</dbReference>
<dbReference type="PANTHER" id="PTHR34408:SF1">
    <property type="entry name" value="GLYCOSYL HYDROLASE FAMILY 19 DOMAIN-CONTAINING PROTEIN HI_1415"/>
    <property type="match status" value="1"/>
</dbReference>
<dbReference type="RefSeq" id="WP_258858467.1">
    <property type="nucleotide sequence ID" value="NZ_JANUGV010000010.1"/>
</dbReference>
<dbReference type="Proteomes" id="UP001205861">
    <property type="component" value="Unassembled WGS sequence"/>
</dbReference>
<evidence type="ECO:0000313" key="2">
    <source>
        <dbReference type="Proteomes" id="UP001205861"/>
    </source>
</evidence>
<name>A0ABT2BS92_9BURK</name>
<accession>A0ABT2BS92</accession>
<dbReference type="PANTHER" id="PTHR34408">
    <property type="entry name" value="FAMILY PROTEIN, PUTATIVE-RELATED"/>
    <property type="match status" value="1"/>
</dbReference>
<reference evidence="1 2" key="1">
    <citation type="submission" date="2022-08" db="EMBL/GenBank/DDBJ databases">
        <title>Reclassification of Massilia species as members of the genera Telluria, Duganella, Pseudoduganella, Mokoshia gen. nov. and Zemynaea gen. nov. using orthogonal and non-orthogonal genome-based approaches.</title>
        <authorList>
            <person name="Bowman J.P."/>
        </authorList>
    </citation>
    <scope>NUCLEOTIDE SEQUENCE [LARGE SCALE GENOMIC DNA]</scope>
    <source>
        <strain evidence="1 2">JCM 31607</strain>
    </source>
</reference>
<dbReference type="SUPFAM" id="SSF53955">
    <property type="entry name" value="Lysozyme-like"/>
    <property type="match status" value="1"/>
</dbReference>
<sequence>MTITVTLEQLARLAPRMQPRYREAFRTGQAALDLWGISATPQRVAHFLAQVLHESQALTVEYENLDYSTARLAAVWPSRFGRGASLSAAAYAHDPRKLANLVYGKRMGNSAPDDGYTYRGRGLLQLTGKDSYARATRAVLASVAGSPDFVARPDAVLDPRWCLHVAAAIWQDKGCNQLADAGDLSELTRRINGADNGLAERDAWCRSTGEIWC</sequence>
<comment type="caution">
    <text evidence="1">The sequence shown here is derived from an EMBL/GenBank/DDBJ whole genome shotgun (WGS) entry which is preliminary data.</text>
</comment>